<dbReference type="Proteomes" id="UP001066276">
    <property type="component" value="Chromosome 2_1"/>
</dbReference>
<accession>A0AAV7V647</accession>
<dbReference type="EMBL" id="JANPWB010000003">
    <property type="protein sequence ID" value="KAJ1196311.1"/>
    <property type="molecule type" value="Genomic_DNA"/>
</dbReference>
<protein>
    <submittedName>
        <fullName evidence="2">Uncharacterized protein</fullName>
    </submittedName>
</protein>
<proteinExistence type="predicted"/>
<dbReference type="AlphaFoldDB" id="A0AAV7V647"/>
<evidence type="ECO:0000313" key="2">
    <source>
        <dbReference type="EMBL" id="KAJ1196311.1"/>
    </source>
</evidence>
<evidence type="ECO:0000313" key="3">
    <source>
        <dbReference type="Proteomes" id="UP001066276"/>
    </source>
</evidence>
<organism evidence="2 3">
    <name type="scientific">Pleurodeles waltl</name>
    <name type="common">Iberian ribbed newt</name>
    <dbReference type="NCBI Taxonomy" id="8319"/>
    <lineage>
        <taxon>Eukaryota</taxon>
        <taxon>Metazoa</taxon>
        <taxon>Chordata</taxon>
        <taxon>Craniata</taxon>
        <taxon>Vertebrata</taxon>
        <taxon>Euteleostomi</taxon>
        <taxon>Amphibia</taxon>
        <taxon>Batrachia</taxon>
        <taxon>Caudata</taxon>
        <taxon>Salamandroidea</taxon>
        <taxon>Salamandridae</taxon>
        <taxon>Pleurodelinae</taxon>
        <taxon>Pleurodeles</taxon>
    </lineage>
</organism>
<gene>
    <name evidence="2" type="ORF">NDU88_000182</name>
</gene>
<keyword evidence="3" id="KW-1185">Reference proteome</keyword>
<reference evidence="2" key="1">
    <citation type="journal article" date="2022" name="bioRxiv">
        <title>Sequencing and chromosome-scale assembly of the giantPleurodeles waltlgenome.</title>
        <authorList>
            <person name="Brown T."/>
            <person name="Elewa A."/>
            <person name="Iarovenko S."/>
            <person name="Subramanian E."/>
            <person name="Araus A.J."/>
            <person name="Petzold A."/>
            <person name="Susuki M."/>
            <person name="Suzuki K.-i.T."/>
            <person name="Hayashi T."/>
            <person name="Toyoda A."/>
            <person name="Oliveira C."/>
            <person name="Osipova E."/>
            <person name="Leigh N.D."/>
            <person name="Simon A."/>
            <person name="Yun M.H."/>
        </authorList>
    </citation>
    <scope>NUCLEOTIDE SEQUENCE</scope>
    <source>
        <strain evidence="2">20211129_DDA</strain>
        <tissue evidence="2">Liver</tissue>
    </source>
</reference>
<comment type="caution">
    <text evidence="2">The sequence shown here is derived from an EMBL/GenBank/DDBJ whole genome shotgun (WGS) entry which is preliminary data.</text>
</comment>
<sequence length="126" mass="13489">MLEWVIGVVSNEIDPTERRLSLGKADCQSEVDDCPGLSGVGADMQMQIQEVISGRGGALIDCNVYEMGSPCVKETGSLPAESAPKRKKQANHCGRKKLQMNGAGHMKELASIDLGANSSEEIIRCL</sequence>
<evidence type="ECO:0000256" key="1">
    <source>
        <dbReference type="SAM" id="MobiDB-lite"/>
    </source>
</evidence>
<feature type="compositionally biased region" description="Basic residues" evidence="1">
    <location>
        <begin position="85"/>
        <end position="96"/>
    </location>
</feature>
<feature type="region of interest" description="Disordered" evidence="1">
    <location>
        <begin position="76"/>
        <end position="96"/>
    </location>
</feature>
<name>A0AAV7V647_PLEWA</name>